<reference evidence="2 3" key="2">
    <citation type="submission" date="2018-11" db="EMBL/GenBank/DDBJ databases">
        <authorList>
            <consortium name="Pathogen Informatics"/>
        </authorList>
    </citation>
    <scope>NUCLEOTIDE SEQUENCE [LARGE SCALE GENOMIC DNA]</scope>
</reference>
<evidence type="ECO:0000313" key="4">
    <source>
        <dbReference type="WBParaSite" id="TCNE_0001329701-mRNA-1"/>
    </source>
</evidence>
<feature type="region of interest" description="Disordered" evidence="1">
    <location>
        <begin position="128"/>
        <end position="164"/>
    </location>
</feature>
<sequence>MRTTSCWVRRRQDVLLLMWLCPFRVLRGAFFKTHVVFSEGQASACTSTPKGVLPLSEGAMTKSSRGVLRRRSWRTHYVRPSKALDESTPGRNEDESSRSVPLHRCYVASVQSVSMPCSRQVSGGAIALSHAESSPSSQTVTNSIPGMDEGDAKKSSTQAKFVHF</sequence>
<feature type="compositionally biased region" description="Polar residues" evidence="1">
    <location>
        <begin position="131"/>
        <end position="144"/>
    </location>
</feature>
<protein>
    <submittedName>
        <fullName evidence="4">Secreted protein</fullName>
    </submittedName>
</protein>
<organism evidence="3 4">
    <name type="scientific">Toxocara canis</name>
    <name type="common">Canine roundworm</name>
    <dbReference type="NCBI Taxonomy" id="6265"/>
    <lineage>
        <taxon>Eukaryota</taxon>
        <taxon>Metazoa</taxon>
        <taxon>Ecdysozoa</taxon>
        <taxon>Nematoda</taxon>
        <taxon>Chromadorea</taxon>
        <taxon>Rhabditida</taxon>
        <taxon>Spirurina</taxon>
        <taxon>Ascaridomorpha</taxon>
        <taxon>Ascaridoidea</taxon>
        <taxon>Toxocaridae</taxon>
        <taxon>Toxocara</taxon>
    </lineage>
</organism>
<feature type="compositionally biased region" description="Polar residues" evidence="1">
    <location>
        <begin position="155"/>
        <end position="164"/>
    </location>
</feature>
<evidence type="ECO:0000256" key="1">
    <source>
        <dbReference type="SAM" id="MobiDB-lite"/>
    </source>
</evidence>
<feature type="region of interest" description="Disordered" evidence="1">
    <location>
        <begin position="79"/>
        <end position="98"/>
    </location>
</feature>
<dbReference type="AlphaFoldDB" id="A0A183UXS7"/>
<dbReference type="EMBL" id="UYWY01021660">
    <property type="protein sequence ID" value="VDM44618.1"/>
    <property type="molecule type" value="Genomic_DNA"/>
</dbReference>
<name>A0A183UXS7_TOXCA</name>
<evidence type="ECO:0000313" key="2">
    <source>
        <dbReference type="EMBL" id="VDM44618.1"/>
    </source>
</evidence>
<evidence type="ECO:0000313" key="3">
    <source>
        <dbReference type="Proteomes" id="UP000050794"/>
    </source>
</evidence>
<dbReference type="WBParaSite" id="TCNE_0001329701-mRNA-1">
    <property type="protein sequence ID" value="TCNE_0001329701-mRNA-1"/>
    <property type="gene ID" value="TCNE_0001329701"/>
</dbReference>
<dbReference type="Proteomes" id="UP000050794">
    <property type="component" value="Unassembled WGS sequence"/>
</dbReference>
<accession>A0A183UXS7</accession>
<proteinExistence type="predicted"/>
<gene>
    <name evidence="2" type="ORF">TCNE_LOCUS13297</name>
</gene>
<keyword evidence="3" id="KW-1185">Reference proteome</keyword>
<reference evidence="4" key="1">
    <citation type="submission" date="2016-06" db="UniProtKB">
        <authorList>
            <consortium name="WormBaseParasite"/>
        </authorList>
    </citation>
    <scope>IDENTIFICATION</scope>
</reference>